<keyword evidence="3" id="KW-1185">Reference proteome</keyword>
<dbReference type="Proteomes" id="UP000664534">
    <property type="component" value="Unassembled WGS sequence"/>
</dbReference>
<dbReference type="AlphaFoldDB" id="A0A8H3IJU1"/>
<evidence type="ECO:0000313" key="3">
    <source>
        <dbReference type="Proteomes" id="UP000664534"/>
    </source>
</evidence>
<reference evidence="2" key="1">
    <citation type="submission" date="2021-03" db="EMBL/GenBank/DDBJ databases">
        <authorList>
            <person name="Tagirdzhanova G."/>
        </authorList>
    </citation>
    <scope>NUCLEOTIDE SEQUENCE</scope>
</reference>
<comment type="caution">
    <text evidence="2">The sequence shown here is derived from an EMBL/GenBank/DDBJ whole genome shotgun (WGS) entry which is preliminary data.</text>
</comment>
<gene>
    <name evidence="2" type="ORF">IMSHALPRED_005952</name>
</gene>
<evidence type="ECO:0000256" key="1">
    <source>
        <dbReference type="SAM" id="MobiDB-lite"/>
    </source>
</evidence>
<dbReference type="EMBL" id="CAJPDT010000033">
    <property type="protein sequence ID" value="CAF9923530.1"/>
    <property type="molecule type" value="Genomic_DNA"/>
</dbReference>
<proteinExistence type="predicted"/>
<feature type="region of interest" description="Disordered" evidence="1">
    <location>
        <begin position="271"/>
        <end position="311"/>
    </location>
</feature>
<sequence length="311" mass="35334">MASSIQGEEPILSSITHSAIVKDKEASTPGGTLIRLPLELRDMVYRLVLPDGHLDILLVSKFINAEATAVLYKVRTCVMEIGWRISGNTHDHRSRPGIFGELVQNYELRINVDLGYQFSYLTSHKHDFKPLMSFGDANICRKSMVIKLDLTKAQLKITFKRVVDVVFKQLWCLVGFEIVVIKILGDIPENKNTPWTHIKEKAREILDSELGPAVCSDEEAQCIEYQPWKFFSHRCRLFPESWASDSGTQRRYQHTWFTYLRGEDLGKAAIEKAASRGSKQEDSEEQERVSENNGTVDGSGDVRMAHGDFEI</sequence>
<accession>A0A8H3IJU1</accession>
<name>A0A8H3IJU1_9LECA</name>
<feature type="compositionally biased region" description="Basic and acidic residues" evidence="1">
    <location>
        <begin position="271"/>
        <end position="290"/>
    </location>
</feature>
<organism evidence="2 3">
    <name type="scientific">Imshaugia aleurites</name>
    <dbReference type="NCBI Taxonomy" id="172621"/>
    <lineage>
        <taxon>Eukaryota</taxon>
        <taxon>Fungi</taxon>
        <taxon>Dikarya</taxon>
        <taxon>Ascomycota</taxon>
        <taxon>Pezizomycotina</taxon>
        <taxon>Lecanoromycetes</taxon>
        <taxon>OSLEUM clade</taxon>
        <taxon>Lecanoromycetidae</taxon>
        <taxon>Lecanorales</taxon>
        <taxon>Lecanorineae</taxon>
        <taxon>Parmeliaceae</taxon>
        <taxon>Imshaugia</taxon>
    </lineage>
</organism>
<evidence type="ECO:0000313" key="2">
    <source>
        <dbReference type="EMBL" id="CAF9923530.1"/>
    </source>
</evidence>
<protein>
    <submittedName>
        <fullName evidence="2">Uncharacterized protein</fullName>
    </submittedName>
</protein>